<feature type="compositionally biased region" description="Basic and acidic residues" evidence="1">
    <location>
        <begin position="160"/>
        <end position="181"/>
    </location>
</feature>
<organism evidence="2">
    <name type="scientific">Trichuris suis</name>
    <name type="common">pig whipworm</name>
    <dbReference type="NCBI Taxonomy" id="68888"/>
    <lineage>
        <taxon>Eukaryota</taxon>
        <taxon>Metazoa</taxon>
        <taxon>Ecdysozoa</taxon>
        <taxon>Nematoda</taxon>
        <taxon>Enoplea</taxon>
        <taxon>Dorylaimia</taxon>
        <taxon>Trichinellida</taxon>
        <taxon>Trichuridae</taxon>
        <taxon>Trichuris</taxon>
    </lineage>
</organism>
<protein>
    <submittedName>
        <fullName evidence="2">Uncharacterized protein</fullName>
    </submittedName>
</protein>
<sequence length="181" mass="21017">MEDCVETLREVCVKVSFCSSAVSQACFILLTVSLLQREGEQICLPTMVIYECATYEEVRKRIENAGRSLLFLFLFRGTIPEHNKNLGSMREIEKRNMHVIFLPVDVVKLPEVGKKEDFGRDDEPAYFLYMRNTRVERIPHRNLSVIEKRIVSWTSGETDTLPHSDKSPEPDDDSMRLQFDR</sequence>
<accession>A0A085N429</accession>
<reference evidence="2" key="1">
    <citation type="journal article" date="2014" name="Nat. Genet.">
        <title>Genome and transcriptome of the porcine whipworm Trichuris suis.</title>
        <authorList>
            <person name="Jex A.R."/>
            <person name="Nejsum P."/>
            <person name="Schwarz E.M."/>
            <person name="Hu L."/>
            <person name="Young N.D."/>
            <person name="Hall R.S."/>
            <person name="Korhonen P.K."/>
            <person name="Liao S."/>
            <person name="Thamsborg S."/>
            <person name="Xia J."/>
            <person name="Xu P."/>
            <person name="Wang S."/>
            <person name="Scheerlinck J.P."/>
            <person name="Hofmann A."/>
            <person name="Sternberg P.W."/>
            <person name="Wang J."/>
            <person name="Gasser R.B."/>
        </authorList>
    </citation>
    <scope>NUCLEOTIDE SEQUENCE [LARGE SCALE GENOMIC DNA]</scope>
    <source>
        <strain evidence="2">DCEP-RM93F</strain>
    </source>
</reference>
<evidence type="ECO:0000256" key="1">
    <source>
        <dbReference type="SAM" id="MobiDB-lite"/>
    </source>
</evidence>
<name>A0A085N429_9BILA</name>
<dbReference type="EMBL" id="KL367559">
    <property type="protein sequence ID" value="KFD64225.1"/>
    <property type="molecule type" value="Genomic_DNA"/>
</dbReference>
<evidence type="ECO:0000313" key="2">
    <source>
        <dbReference type="EMBL" id="KFD64225.1"/>
    </source>
</evidence>
<gene>
    <name evidence="2" type="ORF">M514_09584</name>
</gene>
<proteinExistence type="predicted"/>
<dbReference type="Proteomes" id="UP000030758">
    <property type="component" value="Unassembled WGS sequence"/>
</dbReference>
<feature type="region of interest" description="Disordered" evidence="1">
    <location>
        <begin position="156"/>
        <end position="181"/>
    </location>
</feature>
<dbReference type="AlphaFoldDB" id="A0A085N429"/>